<gene>
    <name evidence="5" type="ORF">H4F90_14830</name>
</gene>
<evidence type="ECO:0000313" key="5">
    <source>
        <dbReference type="EMBL" id="MBB1163246.1"/>
    </source>
</evidence>
<sequence length="401" mass="43361">MKLKPLALAGLLAAGSLTAQAQVSDNVVRVGVLTDLSGVYSDIAGQGAIVATKLAIEDFIAQEKPGFKVEMVSADHQNKGDIAANKAREWFERDKVDIATELVTTSVALAVQKIAKEKDRLILVSGAGSTRLTNEDCNDVTVHWTYDTYALANGTAKAVTQQGGKKWFFLTADYAFGHSLEKDASEVVKASGGQVMGTVRHPFPGSDFSSYLLKAQSSGAQIIGLANAGGDTINAVKQAAEFGITPKQSLAGLLIFISDIHSLGLKATQGMYLTEGFYWNQNDETRAWSKRYFAQMKRMPTMVHAGQYSSVMHYLKAVKAAGTDQTGKVLAQMKKTPVNDFFAKNGQIRDDGRMVHDMLLLQVKKPAESTTPWDYYHVKATIPAAEAFTPVAASRCALLKK</sequence>
<dbReference type="InterPro" id="IPR028081">
    <property type="entry name" value="Leu-bd"/>
</dbReference>
<evidence type="ECO:0000256" key="2">
    <source>
        <dbReference type="ARBA" id="ARBA00022729"/>
    </source>
</evidence>
<dbReference type="PANTHER" id="PTHR30483:SF6">
    <property type="entry name" value="PERIPLASMIC BINDING PROTEIN OF ABC TRANSPORTER FOR NATURAL AMINO ACIDS"/>
    <property type="match status" value="1"/>
</dbReference>
<protein>
    <submittedName>
        <fullName evidence="5">ABC transporter substrate-binding protein</fullName>
    </submittedName>
</protein>
<evidence type="ECO:0000256" key="1">
    <source>
        <dbReference type="ARBA" id="ARBA00010062"/>
    </source>
</evidence>
<keyword evidence="6" id="KW-1185">Reference proteome</keyword>
<proteinExistence type="inferred from homology"/>
<organism evidence="5 6">
    <name type="scientific">Aquariibacter albus</name>
    <dbReference type="NCBI Taxonomy" id="2759899"/>
    <lineage>
        <taxon>Bacteria</taxon>
        <taxon>Pseudomonadati</taxon>
        <taxon>Pseudomonadota</taxon>
        <taxon>Betaproteobacteria</taxon>
        <taxon>Burkholderiales</taxon>
        <taxon>Sphaerotilaceae</taxon>
        <taxon>Aquariibacter</taxon>
    </lineage>
</organism>
<keyword evidence="2 3" id="KW-0732">Signal</keyword>
<evidence type="ECO:0000313" key="6">
    <source>
        <dbReference type="Proteomes" id="UP000586093"/>
    </source>
</evidence>
<name>A0A839HMJ8_9BURK</name>
<dbReference type="AlphaFoldDB" id="A0A839HMJ8"/>
<evidence type="ECO:0000259" key="4">
    <source>
        <dbReference type="Pfam" id="PF13458"/>
    </source>
</evidence>
<dbReference type="Proteomes" id="UP000586093">
    <property type="component" value="Unassembled WGS sequence"/>
</dbReference>
<dbReference type="EMBL" id="JACIVI010000007">
    <property type="protein sequence ID" value="MBB1163246.1"/>
    <property type="molecule type" value="Genomic_DNA"/>
</dbReference>
<dbReference type="InterPro" id="IPR051010">
    <property type="entry name" value="BCAA_transport"/>
</dbReference>
<feature type="chain" id="PRO_5032607728" evidence="3">
    <location>
        <begin position="22"/>
        <end position="401"/>
    </location>
</feature>
<dbReference type="Gene3D" id="3.40.50.2300">
    <property type="match status" value="2"/>
</dbReference>
<comment type="caution">
    <text evidence="5">The sequence shown here is derived from an EMBL/GenBank/DDBJ whole genome shotgun (WGS) entry which is preliminary data.</text>
</comment>
<dbReference type="InterPro" id="IPR028082">
    <property type="entry name" value="Peripla_BP_I"/>
</dbReference>
<feature type="signal peptide" evidence="3">
    <location>
        <begin position="1"/>
        <end position="21"/>
    </location>
</feature>
<dbReference type="PANTHER" id="PTHR30483">
    <property type="entry name" value="LEUCINE-SPECIFIC-BINDING PROTEIN"/>
    <property type="match status" value="1"/>
</dbReference>
<feature type="domain" description="Leucine-binding protein" evidence="4">
    <location>
        <begin position="28"/>
        <end position="364"/>
    </location>
</feature>
<dbReference type="SUPFAM" id="SSF53822">
    <property type="entry name" value="Periplasmic binding protein-like I"/>
    <property type="match status" value="1"/>
</dbReference>
<dbReference type="Pfam" id="PF13458">
    <property type="entry name" value="Peripla_BP_6"/>
    <property type="match status" value="1"/>
</dbReference>
<comment type="similarity">
    <text evidence="1">Belongs to the leucine-binding protein family.</text>
</comment>
<dbReference type="CDD" id="cd06327">
    <property type="entry name" value="PBP1_SBP-like"/>
    <property type="match status" value="1"/>
</dbReference>
<reference evidence="5 6" key="1">
    <citation type="submission" date="2020-08" db="EMBL/GenBank/DDBJ databases">
        <title>Aquariorum lacteus gen. nov., sp. nov., a new member of the family Comamonadaceae, isolated from freshwater aquarium.</title>
        <authorList>
            <person name="Chun S.-J."/>
        </authorList>
    </citation>
    <scope>NUCLEOTIDE SEQUENCE [LARGE SCALE GENOMIC DNA]</scope>
    <source>
        <strain evidence="5 6">SJAQ100</strain>
    </source>
</reference>
<accession>A0A839HMJ8</accession>
<evidence type="ECO:0000256" key="3">
    <source>
        <dbReference type="SAM" id="SignalP"/>
    </source>
</evidence>
<dbReference type="RefSeq" id="WP_182665981.1">
    <property type="nucleotide sequence ID" value="NZ_JACIVI010000007.1"/>
</dbReference>